<feature type="region of interest" description="Disordered" evidence="1">
    <location>
        <begin position="245"/>
        <end position="291"/>
    </location>
</feature>
<comment type="caution">
    <text evidence="2">The sequence shown here is derived from an EMBL/GenBank/DDBJ whole genome shotgun (WGS) entry which is preliminary data.</text>
</comment>
<feature type="compositionally biased region" description="Low complexity" evidence="1">
    <location>
        <begin position="245"/>
        <end position="278"/>
    </location>
</feature>
<dbReference type="RefSeq" id="WP_134123457.1">
    <property type="nucleotide sequence ID" value="NZ_SODF01000003.1"/>
</dbReference>
<gene>
    <name evidence="2" type="ORF">EV650_7103</name>
</gene>
<dbReference type="Proteomes" id="UP000295447">
    <property type="component" value="Unassembled WGS sequence"/>
</dbReference>
<protein>
    <submittedName>
        <fullName evidence="2">Uncharacterized protein</fullName>
    </submittedName>
</protein>
<evidence type="ECO:0000256" key="1">
    <source>
        <dbReference type="SAM" id="MobiDB-lite"/>
    </source>
</evidence>
<sequence length="291" mass="29751">MAEPSATPNLDRLRNEMNPQQRANFDKMLNHQPRLKKMFNATMRTATQAWESQPSIRVRLAAMAVGDVTRTGAGAVGTAARATQTAVMNPGQTYNNARDAGGRAVNASLDAGGRALTATGRGIAAGTAATGRGIAAGTAATGRGIAAGAAATGRGIANSRAGRWVSDTWSRGTAAAEAGRRAFNEGRANPATPSVSAQDRLDLSDRAVAVVTAQTPEDRLAATQALITQLQAQIDKSNNAGFGNAQAPAAQAVQASAATTGPQQGTQQGAQQGERAQQPDNKKGVNGGVQR</sequence>
<keyword evidence="3" id="KW-1185">Reference proteome</keyword>
<evidence type="ECO:0000313" key="3">
    <source>
        <dbReference type="Proteomes" id="UP000295447"/>
    </source>
</evidence>
<proteinExistence type="predicted"/>
<dbReference type="AlphaFoldDB" id="A0A4R7ZEV0"/>
<name>A0A4R7ZEV0_9ACTN</name>
<organism evidence="2 3">
    <name type="scientific">Kribbella kalugense</name>
    <dbReference type="NCBI Taxonomy" id="2512221"/>
    <lineage>
        <taxon>Bacteria</taxon>
        <taxon>Bacillati</taxon>
        <taxon>Actinomycetota</taxon>
        <taxon>Actinomycetes</taxon>
        <taxon>Propionibacteriales</taxon>
        <taxon>Kribbellaceae</taxon>
        <taxon>Kribbella</taxon>
    </lineage>
</organism>
<accession>A0A4R7ZEV0</accession>
<dbReference type="EMBL" id="SODF01000003">
    <property type="protein sequence ID" value="TDW15615.1"/>
    <property type="molecule type" value="Genomic_DNA"/>
</dbReference>
<evidence type="ECO:0000313" key="2">
    <source>
        <dbReference type="EMBL" id="TDW15615.1"/>
    </source>
</evidence>
<reference evidence="2 3" key="1">
    <citation type="submission" date="2019-03" db="EMBL/GenBank/DDBJ databases">
        <title>Genomic Encyclopedia of Type Strains, Phase III (KMG-III): the genomes of soil and plant-associated and newly described type strains.</title>
        <authorList>
            <person name="Whitman W."/>
        </authorList>
    </citation>
    <scope>NUCLEOTIDE SEQUENCE [LARGE SCALE GENOMIC DNA]</scope>
    <source>
        <strain evidence="2 3">VKM Ac-2570</strain>
    </source>
</reference>